<dbReference type="AlphaFoldDB" id="A0A4D6NGL9"/>
<organism evidence="1 2">
    <name type="scientific">Vigna unguiculata</name>
    <name type="common">Cowpea</name>
    <dbReference type="NCBI Taxonomy" id="3917"/>
    <lineage>
        <taxon>Eukaryota</taxon>
        <taxon>Viridiplantae</taxon>
        <taxon>Streptophyta</taxon>
        <taxon>Embryophyta</taxon>
        <taxon>Tracheophyta</taxon>
        <taxon>Spermatophyta</taxon>
        <taxon>Magnoliopsida</taxon>
        <taxon>eudicotyledons</taxon>
        <taxon>Gunneridae</taxon>
        <taxon>Pentapetalae</taxon>
        <taxon>rosids</taxon>
        <taxon>fabids</taxon>
        <taxon>Fabales</taxon>
        <taxon>Fabaceae</taxon>
        <taxon>Papilionoideae</taxon>
        <taxon>50 kb inversion clade</taxon>
        <taxon>NPAAA clade</taxon>
        <taxon>indigoferoid/millettioid clade</taxon>
        <taxon>Phaseoleae</taxon>
        <taxon>Vigna</taxon>
    </lineage>
</organism>
<sequence length="62" mass="6484">MNTGTLELWLGLASVASVSVLVVASTDGSRFLSKLADEFGSLGTLRTMFVLGIPPSVRVCDP</sequence>
<gene>
    <name evidence="1" type="ORF">DEO72_LG10g2558</name>
</gene>
<accession>A0A4D6NGL9</accession>
<keyword evidence="2" id="KW-1185">Reference proteome</keyword>
<dbReference type="Proteomes" id="UP000501690">
    <property type="component" value="Linkage Group LG10"/>
</dbReference>
<reference evidence="1 2" key="1">
    <citation type="submission" date="2019-04" db="EMBL/GenBank/DDBJ databases">
        <title>An improved genome assembly and genetic linkage map for asparagus bean, Vigna unguiculata ssp. sesquipedialis.</title>
        <authorList>
            <person name="Xia Q."/>
            <person name="Zhang R."/>
            <person name="Dong Y."/>
        </authorList>
    </citation>
    <scope>NUCLEOTIDE SEQUENCE [LARGE SCALE GENOMIC DNA]</scope>
    <source>
        <tissue evidence="1">Leaf</tissue>
    </source>
</reference>
<evidence type="ECO:0000313" key="1">
    <source>
        <dbReference type="EMBL" id="QCE11325.1"/>
    </source>
</evidence>
<name>A0A4D6NGL9_VIGUN</name>
<dbReference type="EMBL" id="CP039354">
    <property type="protein sequence ID" value="QCE11325.1"/>
    <property type="molecule type" value="Genomic_DNA"/>
</dbReference>
<proteinExistence type="predicted"/>
<protein>
    <submittedName>
        <fullName evidence="1">Uncharacterized protein</fullName>
    </submittedName>
</protein>
<evidence type="ECO:0000313" key="2">
    <source>
        <dbReference type="Proteomes" id="UP000501690"/>
    </source>
</evidence>